<evidence type="ECO:0000256" key="1">
    <source>
        <dbReference type="SAM" id="MobiDB-lite"/>
    </source>
</evidence>
<reference evidence="2" key="1">
    <citation type="journal article" date="2020" name="Stud. Mycol.">
        <title>101 Dothideomycetes genomes: a test case for predicting lifestyles and emergence of pathogens.</title>
        <authorList>
            <person name="Haridas S."/>
            <person name="Albert R."/>
            <person name="Binder M."/>
            <person name="Bloem J."/>
            <person name="Labutti K."/>
            <person name="Salamov A."/>
            <person name="Andreopoulos B."/>
            <person name="Baker S."/>
            <person name="Barry K."/>
            <person name="Bills G."/>
            <person name="Bluhm B."/>
            <person name="Cannon C."/>
            <person name="Castanera R."/>
            <person name="Culley D."/>
            <person name="Daum C."/>
            <person name="Ezra D."/>
            <person name="Gonzalez J."/>
            <person name="Henrissat B."/>
            <person name="Kuo A."/>
            <person name="Liang C."/>
            <person name="Lipzen A."/>
            <person name="Lutzoni F."/>
            <person name="Magnuson J."/>
            <person name="Mondo S."/>
            <person name="Nolan M."/>
            <person name="Ohm R."/>
            <person name="Pangilinan J."/>
            <person name="Park H.-J."/>
            <person name="Ramirez L."/>
            <person name="Alfaro M."/>
            <person name="Sun H."/>
            <person name="Tritt A."/>
            <person name="Yoshinaga Y."/>
            <person name="Zwiers L.-H."/>
            <person name="Turgeon B."/>
            <person name="Goodwin S."/>
            <person name="Spatafora J."/>
            <person name="Crous P."/>
            <person name="Grigoriev I."/>
        </authorList>
    </citation>
    <scope>NUCLEOTIDE SEQUENCE</scope>
    <source>
        <strain evidence="2">CBS 269.34</strain>
    </source>
</reference>
<protein>
    <submittedName>
        <fullName evidence="2">Uncharacterized protein</fullName>
    </submittedName>
</protein>
<keyword evidence="3" id="KW-1185">Reference proteome</keyword>
<feature type="region of interest" description="Disordered" evidence="1">
    <location>
        <begin position="57"/>
        <end position="81"/>
    </location>
</feature>
<gene>
    <name evidence="2" type="ORF">BU16DRAFT_191487</name>
</gene>
<sequence>MASSNRINLINSDSSCMFVTSQSNLHKTYASRTLCSHSNLSIFLGWQSFLDEPNTKMAKKRNGRKKKAGKSGYTYTPASPDSRCPVKECIFWTNRNESISKQSCDNGDYEFCPVSNHVWCPPPHQEPTRGPESEQIPWSRDIWDHFEETGEGIHPDLEQ</sequence>
<evidence type="ECO:0000313" key="2">
    <source>
        <dbReference type="EMBL" id="KAF2501179.1"/>
    </source>
</evidence>
<dbReference type="EMBL" id="MU004182">
    <property type="protein sequence ID" value="KAF2501179.1"/>
    <property type="molecule type" value="Genomic_DNA"/>
</dbReference>
<evidence type="ECO:0000313" key="3">
    <source>
        <dbReference type="Proteomes" id="UP000799750"/>
    </source>
</evidence>
<organism evidence="2 3">
    <name type="scientific">Lophium mytilinum</name>
    <dbReference type="NCBI Taxonomy" id="390894"/>
    <lineage>
        <taxon>Eukaryota</taxon>
        <taxon>Fungi</taxon>
        <taxon>Dikarya</taxon>
        <taxon>Ascomycota</taxon>
        <taxon>Pezizomycotina</taxon>
        <taxon>Dothideomycetes</taxon>
        <taxon>Pleosporomycetidae</taxon>
        <taxon>Mytilinidiales</taxon>
        <taxon>Mytilinidiaceae</taxon>
        <taxon>Lophium</taxon>
    </lineage>
</organism>
<proteinExistence type="predicted"/>
<feature type="compositionally biased region" description="Basic residues" evidence="1">
    <location>
        <begin position="57"/>
        <end position="69"/>
    </location>
</feature>
<name>A0A6A6R963_9PEZI</name>
<dbReference type="Proteomes" id="UP000799750">
    <property type="component" value="Unassembled WGS sequence"/>
</dbReference>
<accession>A0A6A6R963</accession>
<dbReference type="AlphaFoldDB" id="A0A6A6R963"/>